<dbReference type="InterPro" id="IPR005119">
    <property type="entry name" value="LysR_subst-bd"/>
</dbReference>
<evidence type="ECO:0000259" key="5">
    <source>
        <dbReference type="Pfam" id="PF03466"/>
    </source>
</evidence>
<proteinExistence type="inferred from homology"/>
<comment type="similarity">
    <text evidence="1">Belongs to the LysR transcriptional regulatory family.</text>
</comment>
<dbReference type="EMBL" id="QGGY01000021">
    <property type="protein sequence ID" value="PWJ72159.1"/>
    <property type="molecule type" value="Genomic_DNA"/>
</dbReference>
<dbReference type="AlphaFoldDB" id="A0AB73SXU0"/>
<keyword evidence="7" id="KW-0489">Methyltransferase</keyword>
<keyword evidence="4" id="KW-0804">Transcription</keyword>
<dbReference type="GO" id="GO:0008168">
    <property type="term" value="F:methyltransferase activity"/>
    <property type="evidence" value="ECO:0007669"/>
    <property type="project" value="UniProtKB-KW"/>
</dbReference>
<evidence type="ECO:0000256" key="2">
    <source>
        <dbReference type="ARBA" id="ARBA00023015"/>
    </source>
</evidence>
<dbReference type="GO" id="GO:0003677">
    <property type="term" value="F:DNA binding"/>
    <property type="evidence" value="ECO:0007669"/>
    <property type="project" value="UniProtKB-KW"/>
</dbReference>
<feature type="domain" description="Methyltransferase" evidence="6">
    <location>
        <begin position="309"/>
        <end position="396"/>
    </location>
</feature>
<keyword evidence="3" id="KW-0238">DNA-binding</keyword>
<dbReference type="Gene3D" id="3.40.50.150">
    <property type="entry name" value="Vaccinia Virus protein VP39"/>
    <property type="match status" value="1"/>
</dbReference>
<evidence type="ECO:0000256" key="3">
    <source>
        <dbReference type="ARBA" id="ARBA00023125"/>
    </source>
</evidence>
<dbReference type="GO" id="GO:0032259">
    <property type="term" value="P:methylation"/>
    <property type="evidence" value="ECO:0007669"/>
    <property type="project" value="UniProtKB-KW"/>
</dbReference>
<keyword evidence="7" id="KW-0808">Transferase</keyword>
<evidence type="ECO:0000313" key="7">
    <source>
        <dbReference type="EMBL" id="PWJ72159.1"/>
    </source>
</evidence>
<name>A0AB73SXU0_9FIRM</name>
<dbReference type="InterPro" id="IPR029063">
    <property type="entry name" value="SAM-dependent_MTases_sf"/>
</dbReference>
<evidence type="ECO:0000313" key="8">
    <source>
        <dbReference type="Proteomes" id="UP000245412"/>
    </source>
</evidence>
<organism evidence="7 8">
    <name type="scientific">Murimonas intestini</name>
    <dbReference type="NCBI Taxonomy" id="1337051"/>
    <lineage>
        <taxon>Bacteria</taxon>
        <taxon>Bacillati</taxon>
        <taxon>Bacillota</taxon>
        <taxon>Clostridia</taxon>
        <taxon>Lachnospirales</taxon>
        <taxon>Lachnospiraceae</taxon>
        <taxon>Murimonas</taxon>
    </lineage>
</organism>
<accession>A0AB73SXU0</accession>
<reference evidence="7 8" key="1">
    <citation type="submission" date="2018-05" db="EMBL/GenBank/DDBJ databases">
        <authorList>
            <person name="Goeker M."/>
            <person name="Huntemann M."/>
            <person name="Clum A."/>
            <person name="Pillay M."/>
            <person name="Palaniappan K."/>
            <person name="Varghese N."/>
            <person name="Mikhailova N."/>
            <person name="Stamatis D."/>
            <person name="Reddy T."/>
            <person name="Daum C."/>
            <person name="Shapiro N."/>
            <person name="Ivanova N."/>
            <person name="Kyrpides N."/>
            <person name="Woyke T."/>
        </authorList>
    </citation>
    <scope>NUCLEOTIDE SEQUENCE [LARGE SCALE GENOMIC DNA]</scope>
    <source>
        <strain evidence="7 8">DSM 26524</strain>
    </source>
</reference>
<sequence length="520" mass="60564">MKQLIGRYQKVTENLGDFQREHTESFTVGISQLQDYEWISPLLRDIRRMHAQMEFHLAAGEPKGLLERLKQGRLSLLVTDNPVYEETQGMEILPAYHTGISLVVPAGSALAGKSRLRLEDLKEIPLILAGMEGQMEGAGYWEFYRICRNVGFTPHVAAGAANYLEALILVDEGAGTAVFMEDITSFIKEHSGMKILRLEAPGIVQKFLMYRREDETLEMKRVLKYLIRAGRERDRGGRADLKEDFALLWQEALKRDDGTYSQRLSDDQAEIDFWHRFMEKRKTYQQDPWAVKMSSAVCEVISGLSQETVLEIGPGWGNYTMDLADICRELTCLDISPDVLRFINRWSRELGKTEINTVCCKWEDFEADRKYDVIFGYNCFYRMLHLRECLEKMDRMAGKMCIIGMGMGEIEKYYLEMEEQLGVRLVYDKKDYIYFVNILYQMGIDANVKVIPLSKDISFGDWDQVVQYGTSCLYNRQDEMEEHGEKIEKILRKYFIKKQDGNYHYRYDYRGTLVYWKPGD</sequence>
<dbReference type="SUPFAM" id="SSF53335">
    <property type="entry name" value="S-adenosyl-L-methionine-dependent methyltransferases"/>
    <property type="match status" value="1"/>
</dbReference>
<feature type="domain" description="LysR substrate-binding" evidence="5">
    <location>
        <begin position="21"/>
        <end position="220"/>
    </location>
</feature>
<dbReference type="Gene3D" id="3.40.190.290">
    <property type="match status" value="1"/>
</dbReference>
<keyword evidence="2" id="KW-0805">Transcription regulation</keyword>
<dbReference type="PANTHER" id="PTHR30346:SF0">
    <property type="entry name" value="HCA OPERON TRANSCRIPTIONAL ACTIVATOR HCAR"/>
    <property type="match status" value="1"/>
</dbReference>
<dbReference type="GO" id="GO:0032993">
    <property type="term" value="C:protein-DNA complex"/>
    <property type="evidence" value="ECO:0007669"/>
    <property type="project" value="TreeGrafter"/>
</dbReference>
<dbReference type="CDD" id="cd05466">
    <property type="entry name" value="PBP2_LTTR_substrate"/>
    <property type="match status" value="1"/>
</dbReference>
<dbReference type="CDD" id="cd02440">
    <property type="entry name" value="AdoMet_MTases"/>
    <property type="match status" value="1"/>
</dbReference>
<evidence type="ECO:0000256" key="4">
    <source>
        <dbReference type="ARBA" id="ARBA00023163"/>
    </source>
</evidence>
<dbReference type="Pfam" id="PF03466">
    <property type="entry name" value="LysR_substrate"/>
    <property type="match status" value="1"/>
</dbReference>
<evidence type="ECO:0000256" key="1">
    <source>
        <dbReference type="ARBA" id="ARBA00009437"/>
    </source>
</evidence>
<protein>
    <submittedName>
        <fullName evidence="7">Methyltransferase family protein</fullName>
    </submittedName>
</protein>
<gene>
    <name evidence="7" type="ORF">C7383_12124</name>
</gene>
<comment type="caution">
    <text evidence="7">The sequence shown here is derived from an EMBL/GenBank/DDBJ whole genome shotgun (WGS) entry which is preliminary data.</text>
</comment>
<dbReference type="SUPFAM" id="SSF53850">
    <property type="entry name" value="Periplasmic binding protein-like II"/>
    <property type="match status" value="1"/>
</dbReference>
<dbReference type="GO" id="GO:0003700">
    <property type="term" value="F:DNA-binding transcription factor activity"/>
    <property type="evidence" value="ECO:0007669"/>
    <property type="project" value="TreeGrafter"/>
</dbReference>
<dbReference type="PANTHER" id="PTHR30346">
    <property type="entry name" value="TRANSCRIPTIONAL DUAL REGULATOR HCAR-RELATED"/>
    <property type="match status" value="1"/>
</dbReference>
<evidence type="ECO:0000259" key="6">
    <source>
        <dbReference type="Pfam" id="PF13649"/>
    </source>
</evidence>
<dbReference type="Proteomes" id="UP000245412">
    <property type="component" value="Unassembled WGS sequence"/>
</dbReference>
<dbReference type="Pfam" id="PF13649">
    <property type="entry name" value="Methyltransf_25"/>
    <property type="match status" value="1"/>
</dbReference>
<dbReference type="InterPro" id="IPR041698">
    <property type="entry name" value="Methyltransf_25"/>
</dbReference>
<keyword evidence="8" id="KW-1185">Reference proteome</keyword>